<dbReference type="SUPFAM" id="SSF50129">
    <property type="entry name" value="GroES-like"/>
    <property type="match status" value="1"/>
</dbReference>
<dbReference type="SMART" id="SM00829">
    <property type="entry name" value="PKS_ER"/>
    <property type="match status" value="1"/>
</dbReference>
<evidence type="ECO:0000313" key="2">
    <source>
        <dbReference type="EMBL" id="KIV82862.1"/>
    </source>
</evidence>
<protein>
    <recommendedName>
        <fullName evidence="1">Enoyl reductase (ER) domain-containing protein</fullName>
    </recommendedName>
</protein>
<dbReference type="InterPro" id="IPR013149">
    <property type="entry name" value="ADH-like_C"/>
</dbReference>
<dbReference type="InterPro" id="IPR011032">
    <property type="entry name" value="GroES-like_sf"/>
</dbReference>
<dbReference type="CDD" id="cd08276">
    <property type="entry name" value="MDR7"/>
    <property type="match status" value="1"/>
</dbReference>
<name>A0A0D1YJ01_9EURO</name>
<dbReference type="HOGENOM" id="CLU_026673_3_4_1"/>
<dbReference type="OrthoDB" id="3509362at2759"/>
<dbReference type="AlphaFoldDB" id="A0A0D1YJ01"/>
<sequence length="347" mass="37289">MFSWYISTLATLNKAGLPYPSSICSKGVYRLTKANGVQGLQTFQEPIPEIDKHELLIRIRSVTLNYRDVAIANGKYPFPVKENVVPCSDAMGEVAKVGSCAQGFEVGDKVVVAFDPTALYGTIDNWVNALGGPKDVITQQRAMGLACLCTGVTAWNALFGNVPLKPGQTVLFQGAKTIVTSSSNDKLELVKSKFGADYIINYKKTPNWAAEANKITNGRGVDFILEDGGSGTIKQSIDAIAFGGVISVIGFLSQALQDEMPDVAGLALSKGCVVRGIIIGSRQQLGDLVRFVGAKDLEMPVEKTFGFDREQVINALEYMSSGQHIGSQSVNRGIYAGVSDPHDIDRE</sequence>
<dbReference type="GO" id="GO:0016491">
    <property type="term" value="F:oxidoreductase activity"/>
    <property type="evidence" value="ECO:0007669"/>
    <property type="project" value="InterPro"/>
</dbReference>
<dbReference type="Pfam" id="PF00107">
    <property type="entry name" value="ADH_zinc_N"/>
    <property type="match status" value="1"/>
</dbReference>
<feature type="domain" description="Enoyl reductase (ER)" evidence="1">
    <location>
        <begin position="36"/>
        <end position="330"/>
    </location>
</feature>
<dbReference type="InterPro" id="IPR052711">
    <property type="entry name" value="Zinc_ADH-like"/>
</dbReference>
<dbReference type="Gene3D" id="3.40.50.720">
    <property type="entry name" value="NAD(P)-binding Rossmann-like Domain"/>
    <property type="match status" value="1"/>
</dbReference>
<reference evidence="2 3" key="1">
    <citation type="submission" date="2015-01" db="EMBL/GenBank/DDBJ databases">
        <title>The Genome Sequence of Exophiala sideris CBS121828.</title>
        <authorList>
            <consortium name="The Broad Institute Genomics Platform"/>
            <person name="Cuomo C."/>
            <person name="de Hoog S."/>
            <person name="Gorbushina A."/>
            <person name="Stielow B."/>
            <person name="Teixiera M."/>
            <person name="Abouelleil A."/>
            <person name="Chapman S.B."/>
            <person name="Priest M."/>
            <person name="Young S.K."/>
            <person name="Wortman J."/>
            <person name="Nusbaum C."/>
            <person name="Birren B."/>
        </authorList>
    </citation>
    <scope>NUCLEOTIDE SEQUENCE [LARGE SCALE GENOMIC DNA]</scope>
    <source>
        <strain evidence="2 3">CBS 121828</strain>
    </source>
</reference>
<dbReference type="InterPro" id="IPR036291">
    <property type="entry name" value="NAD(P)-bd_dom_sf"/>
</dbReference>
<evidence type="ECO:0000259" key="1">
    <source>
        <dbReference type="SMART" id="SM00829"/>
    </source>
</evidence>
<dbReference type="SUPFAM" id="SSF51735">
    <property type="entry name" value="NAD(P)-binding Rossmann-fold domains"/>
    <property type="match status" value="1"/>
</dbReference>
<dbReference type="EMBL" id="KN846952">
    <property type="protein sequence ID" value="KIV82862.1"/>
    <property type="molecule type" value="Genomic_DNA"/>
</dbReference>
<dbReference type="InterPro" id="IPR013154">
    <property type="entry name" value="ADH-like_N"/>
</dbReference>
<accession>A0A0D1YJ01</accession>
<dbReference type="Gene3D" id="3.90.180.10">
    <property type="entry name" value="Medium-chain alcohol dehydrogenases, catalytic domain"/>
    <property type="match status" value="2"/>
</dbReference>
<dbReference type="Pfam" id="PF08240">
    <property type="entry name" value="ADH_N"/>
    <property type="match status" value="1"/>
</dbReference>
<gene>
    <name evidence="2" type="ORF">PV11_04930</name>
</gene>
<organism evidence="2 3">
    <name type="scientific">Exophiala sideris</name>
    <dbReference type="NCBI Taxonomy" id="1016849"/>
    <lineage>
        <taxon>Eukaryota</taxon>
        <taxon>Fungi</taxon>
        <taxon>Dikarya</taxon>
        <taxon>Ascomycota</taxon>
        <taxon>Pezizomycotina</taxon>
        <taxon>Eurotiomycetes</taxon>
        <taxon>Chaetothyriomycetidae</taxon>
        <taxon>Chaetothyriales</taxon>
        <taxon>Herpotrichiellaceae</taxon>
        <taxon>Exophiala</taxon>
    </lineage>
</organism>
<dbReference type="PANTHER" id="PTHR45033:SF2">
    <property type="entry name" value="ZINC-TYPE ALCOHOL DEHYDROGENASE-LIKE PROTEIN C1773.06C"/>
    <property type="match status" value="1"/>
</dbReference>
<evidence type="ECO:0000313" key="3">
    <source>
        <dbReference type="Proteomes" id="UP000053599"/>
    </source>
</evidence>
<dbReference type="Proteomes" id="UP000053599">
    <property type="component" value="Unassembled WGS sequence"/>
</dbReference>
<proteinExistence type="predicted"/>
<dbReference type="PANTHER" id="PTHR45033">
    <property type="match status" value="1"/>
</dbReference>
<dbReference type="InterPro" id="IPR020843">
    <property type="entry name" value="ER"/>
</dbReference>
<dbReference type="STRING" id="1016849.A0A0D1YJ01"/>